<dbReference type="Proteomes" id="UP000321907">
    <property type="component" value="Unassembled WGS sequence"/>
</dbReference>
<dbReference type="InterPro" id="IPR036895">
    <property type="entry name" value="Uracil-DNA_glycosylase-like_sf"/>
</dbReference>
<dbReference type="OrthoDB" id="7107805at2"/>
<organism evidence="2 3">
    <name type="scientific">Neolewinella aurantiaca</name>
    <dbReference type="NCBI Taxonomy" id="2602767"/>
    <lineage>
        <taxon>Bacteria</taxon>
        <taxon>Pseudomonadati</taxon>
        <taxon>Bacteroidota</taxon>
        <taxon>Saprospiria</taxon>
        <taxon>Saprospirales</taxon>
        <taxon>Lewinellaceae</taxon>
        <taxon>Neolewinella</taxon>
    </lineage>
</organism>
<comment type="caution">
    <text evidence="2">The sequence shown here is derived from an EMBL/GenBank/DDBJ whole genome shotgun (WGS) entry which is preliminary data.</text>
</comment>
<gene>
    <name evidence="2" type="ORF">FUA23_10795</name>
</gene>
<evidence type="ECO:0000313" key="2">
    <source>
        <dbReference type="EMBL" id="TXF89445.1"/>
    </source>
</evidence>
<reference evidence="2 3" key="1">
    <citation type="submission" date="2019-08" db="EMBL/GenBank/DDBJ databases">
        <title>Lewinella sp. strain SSH13 Genome sequencing and assembly.</title>
        <authorList>
            <person name="Kim I."/>
        </authorList>
    </citation>
    <scope>NUCLEOTIDE SEQUENCE [LARGE SCALE GENOMIC DNA]</scope>
    <source>
        <strain evidence="2 3">SSH13</strain>
    </source>
</reference>
<evidence type="ECO:0000313" key="3">
    <source>
        <dbReference type="Proteomes" id="UP000321907"/>
    </source>
</evidence>
<dbReference type="Pfam" id="PF03167">
    <property type="entry name" value="UDG"/>
    <property type="match status" value="1"/>
</dbReference>
<dbReference type="EMBL" id="VOXD01000014">
    <property type="protein sequence ID" value="TXF89445.1"/>
    <property type="molecule type" value="Genomic_DNA"/>
</dbReference>
<dbReference type="RefSeq" id="WP_147930755.1">
    <property type="nucleotide sequence ID" value="NZ_VOXD01000014.1"/>
</dbReference>
<dbReference type="InterPro" id="IPR005122">
    <property type="entry name" value="Uracil-DNA_glycosylase-like"/>
</dbReference>
<dbReference type="SUPFAM" id="SSF52141">
    <property type="entry name" value="Uracil-DNA glycosylase-like"/>
    <property type="match status" value="1"/>
</dbReference>
<dbReference type="Gene3D" id="3.40.470.10">
    <property type="entry name" value="Uracil-DNA glycosylase-like domain"/>
    <property type="match status" value="1"/>
</dbReference>
<dbReference type="AlphaFoldDB" id="A0A5C7FT42"/>
<dbReference type="CDD" id="cd19375">
    <property type="entry name" value="UDG-F3-like_SMUG2"/>
    <property type="match status" value="1"/>
</dbReference>
<accession>A0A5C7FT42</accession>
<protein>
    <submittedName>
        <fullName evidence="2">DUF4918 family protein</fullName>
    </submittedName>
</protein>
<feature type="domain" description="Uracil-DNA glycosylase-like" evidence="1">
    <location>
        <begin position="47"/>
        <end position="214"/>
    </location>
</feature>
<keyword evidence="3" id="KW-1185">Reference proteome</keyword>
<proteinExistence type="predicted"/>
<evidence type="ECO:0000259" key="1">
    <source>
        <dbReference type="Pfam" id="PF03167"/>
    </source>
</evidence>
<sequence>MTFAQHVLNYHTDTLRPDWKLPKGVELLYPFGEEDTQACMKAFYEKYFSDNRDRIFVAGINPGRFGAGVTGVPFTGPKMLREQCNIEHNFTGRPELSADFIYRWINEMGGPEAFYQDFYITSACPLGFTKNGKNYNYYDDKKLEKAIRPRIIENFDVQLGFGSRREFLLCLGEGKNYKFLKALNEERGWFGEVIPLSHPRFVMQYKRKSLDVYLADYVAKSERALSAI</sequence>
<dbReference type="InterPro" id="IPR032579">
    <property type="entry name" value="Phe_SMUG2-like"/>
</dbReference>
<name>A0A5C7FT42_9BACT</name>